<evidence type="ECO:0000256" key="1">
    <source>
        <dbReference type="SAM" id="MobiDB-lite"/>
    </source>
</evidence>
<keyword evidence="4" id="KW-1185">Reference proteome</keyword>
<feature type="region of interest" description="Disordered" evidence="1">
    <location>
        <begin position="1"/>
        <end position="21"/>
    </location>
</feature>
<evidence type="ECO:0000256" key="2">
    <source>
        <dbReference type="SAM" id="Phobius"/>
    </source>
</evidence>
<proteinExistence type="predicted"/>
<dbReference type="EMBL" id="MU250523">
    <property type="protein sequence ID" value="KAG7452414.1"/>
    <property type="molecule type" value="Genomic_DNA"/>
</dbReference>
<sequence length="85" mass="9471">MPKVLTQRRDRRSAHPYLRPQLPSTRSFRRSAVANAVNPGFMTIAPANQAPARGGYPTLWFKVMAVAVVVAVVGHLADRVFCRRL</sequence>
<reference evidence="3" key="1">
    <citation type="submission" date="2020-11" db="EMBL/GenBank/DDBJ databases">
        <title>Adaptations for nitrogen fixation in a non-lichenized fungal sporocarp promotes dispersal by wood-feeding termites.</title>
        <authorList>
            <consortium name="DOE Joint Genome Institute"/>
            <person name="Koch R.A."/>
            <person name="Yoon G."/>
            <person name="Arayal U."/>
            <person name="Lail K."/>
            <person name="Amirebrahimi M."/>
            <person name="Labutti K."/>
            <person name="Lipzen A."/>
            <person name="Riley R."/>
            <person name="Barry K."/>
            <person name="Henrissat B."/>
            <person name="Grigoriev I.V."/>
            <person name="Herr J.R."/>
            <person name="Aime M.C."/>
        </authorList>
    </citation>
    <scope>NUCLEOTIDE SEQUENCE</scope>
    <source>
        <strain evidence="3">MCA 3950</strain>
    </source>
</reference>
<protein>
    <submittedName>
        <fullName evidence="3">Uncharacterized protein</fullName>
    </submittedName>
</protein>
<evidence type="ECO:0000313" key="3">
    <source>
        <dbReference type="EMBL" id="KAG7452414.1"/>
    </source>
</evidence>
<feature type="transmembrane region" description="Helical" evidence="2">
    <location>
        <begin position="59"/>
        <end position="77"/>
    </location>
</feature>
<dbReference type="Proteomes" id="UP000812287">
    <property type="component" value="Unassembled WGS sequence"/>
</dbReference>
<keyword evidence="2" id="KW-1133">Transmembrane helix</keyword>
<dbReference type="AlphaFoldDB" id="A0A9P7W592"/>
<name>A0A9P7W592_9AGAR</name>
<keyword evidence="2" id="KW-0472">Membrane</keyword>
<dbReference type="RefSeq" id="XP_043045914.1">
    <property type="nucleotide sequence ID" value="XM_043190724.1"/>
</dbReference>
<comment type="caution">
    <text evidence="3">The sequence shown here is derived from an EMBL/GenBank/DDBJ whole genome shotgun (WGS) entry which is preliminary data.</text>
</comment>
<organism evidence="3 4">
    <name type="scientific">Guyanagaster necrorhizus</name>
    <dbReference type="NCBI Taxonomy" id="856835"/>
    <lineage>
        <taxon>Eukaryota</taxon>
        <taxon>Fungi</taxon>
        <taxon>Dikarya</taxon>
        <taxon>Basidiomycota</taxon>
        <taxon>Agaricomycotina</taxon>
        <taxon>Agaricomycetes</taxon>
        <taxon>Agaricomycetidae</taxon>
        <taxon>Agaricales</taxon>
        <taxon>Marasmiineae</taxon>
        <taxon>Physalacriaceae</taxon>
        <taxon>Guyanagaster</taxon>
    </lineage>
</organism>
<dbReference type="GeneID" id="66113021"/>
<keyword evidence="2" id="KW-0812">Transmembrane</keyword>
<gene>
    <name evidence="3" type="ORF">BT62DRAFT_998451</name>
</gene>
<accession>A0A9P7W592</accession>
<evidence type="ECO:0000313" key="4">
    <source>
        <dbReference type="Proteomes" id="UP000812287"/>
    </source>
</evidence>